<reference evidence="1 2" key="1">
    <citation type="submission" date="2018-12" db="EMBL/GenBank/DDBJ databases">
        <authorList>
            <person name="Yang E."/>
        </authorList>
    </citation>
    <scope>NUCLEOTIDE SEQUENCE [LARGE SCALE GENOMIC DNA]</scope>
    <source>
        <strain evidence="1 2">SOD</strain>
    </source>
</reference>
<dbReference type="AlphaFoldDB" id="A0A430HF54"/>
<gene>
    <name evidence="1" type="ORF">EJB06_25155</name>
</gene>
<proteinExistence type="predicted"/>
<comment type="caution">
    <text evidence="1">The sequence shown here is derived from an EMBL/GenBank/DDBJ whole genome shotgun (WGS) entry which is preliminary data.</text>
</comment>
<dbReference type="RefSeq" id="WP_126076775.1">
    <property type="nucleotide sequence ID" value="NZ_CP051166.1"/>
</dbReference>
<evidence type="ECO:0000313" key="2">
    <source>
        <dbReference type="Proteomes" id="UP000278085"/>
    </source>
</evidence>
<evidence type="ECO:0000313" key="1">
    <source>
        <dbReference type="EMBL" id="RSZ56194.1"/>
    </source>
</evidence>
<accession>A0A430HF54</accession>
<dbReference type="Proteomes" id="UP000278085">
    <property type="component" value="Unassembled WGS sequence"/>
</dbReference>
<protein>
    <submittedName>
        <fullName evidence="1">Uncharacterized protein</fullName>
    </submittedName>
</protein>
<sequence>MATSSWTAGKNGPKDVAELRKHMLAQVKSAATSQLIDAKFTRDHIYAGHKGGTEKLATMLANQRELTKSTLLISSMSAQAREEVVNWIAKIPSTMLTLNHGVWSINTTNSAVPALNVYKWATVDFATLKSMNSDDVIKKSRKWLTESEKKPEIACQFGANGCPVIYHLNY</sequence>
<keyword evidence="2" id="KW-1185">Reference proteome</keyword>
<organism evidence="1 2">
    <name type="scientific">Massilia atriviolacea</name>
    <dbReference type="NCBI Taxonomy" id="2495579"/>
    <lineage>
        <taxon>Bacteria</taxon>
        <taxon>Pseudomonadati</taxon>
        <taxon>Pseudomonadota</taxon>
        <taxon>Betaproteobacteria</taxon>
        <taxon>Burkholderiales</taxon>
        <taxon>Oxalobacteraceae</taxon>
        <taxon>Telluria group</taxon>
        <taxon>Massilia</taxon>
    </lineage>
</organism>
<name>A0A430HF54_9BURK</name>
<dbReference type="EMBL" id="RXLQ01000017">
    <property type="protein sequence ID" value="RSZ56194.1"/>
    <property type="molecule type" value="Genomic_DNA"/>
</dbReference>
<dbReference type="OrthoDB" id="8776573at2"/>